<feature type="transmembrane region" description="Helical" evidence="6">
    <location>
        <begin position="192"/>
        <end position="211"/>
    </location>
</feature>
<comment type="similarity">
    <text evidence="2">Belongs to the TMEM86 family.</text>
</comment>
<evidence type="ECO:0000256" key="2">
    <source>
        <dbReference type="ARBA" id="ARBA00007375"/>
    </source>
</evidence>
<evidence type="ECO:0000256" key="5">
    <source>
        <dbReference type="ARBA" id="ARBA00023136"/>
    </source>
</evidence>
<comment type="caution">
    <text evidence="7">The sequence shown here is derived from an EMBL/GenBank/DDBJ whole genome shotgun (WGS) entry which is preliminary data.</text>
</comment>
<evidence type="ECO:0000256" key="6">
    <source>
        <dbReference type="SAM" id="Phobius"/>
    </source>
</evidence>
<proteinExistence type="inferred from homology"/>
<reference evidence="7 8" key="1">
    <citation type="submission" date="2018-10" db="EMBL/GenBank/DDBJ databases">
        <authorList>
            <person name="Chen W.-M."/>
        </authorList>
    </citation>
    <scope>NUCLEOTIDE SEQUENCE [LARGE SCALE GENOMIC DNA]</scope>
    <source>
        <strain evidence="7 8">THS-13</strain>
    </source>
</reference>
<dbReference type="InParanoid" id="A0A3N0VAD4"/>
<dbReference type="PANTHER" id="PTHR31885:SF6">
    <property type="entry name" value="GH04784P"/>
    <property type="match status" value="1"/>
</dbReference>
<evidence type="ECO:0000313" key="7">
    <source>
        <dbReference type="EMBL" id="ROH89665.1"/>
    </source>
</evidence>
<feature type="transmembrane region" description="Helical" evidence="6">
    <location>
        <begin position="69"/>
        <end position="98"/>
    </location>
</feature>
<dbReference type="FunCoup" id="A0A3N0VAD4">
    <property type="interactions" value="25"/>
</dbReference>
<dbReference type="InterPro" id="IPR012506">
    <property type="entry name" value="TMEM86B-like"/>
</dbReference>
<sequence>MLVALTITAAVSALLAIVAESAGAQRHRAFYVLKPLTTLLILGIALCGPEGDYRTAVAIGLVLSMLGDICLMFAGNAWFLGGLGSFLIAHFLFVWAYAEGLSSYGVPLWCWAGVVYGLGFFAWLLPKTGSLKGPVLVYGLALMGMVLAASARWQANPNLGTTLAMLGAFIFMVSDSALAVRQFNGAYRGAQPLILSTYWLAIGLIALSVSLDA</sequence>
<evidence type="ECO:0000313" key="8">
    <source>
        <dbReference type="Proteomes" id="UP000282106"/>
    </source>
</evidence>
<dbReference type="AlphaFoldDB" id="A0A3N0VAD4"/>
<feature type="transmembrane region" description="Helical" evidence="6">
    <location>
        <begin position="135"/>
        <end position="153"/>
    </location>
</feature>
<comment type="subcellular location">
    <subcellularLocation>
        <location evidence="1">Membrane</location>
        <topology evidence="1">Multi-pass membrane protein</topology>
    </subcellularLocation>
</comment>
<dbReference type="PANTHER" id="PTHR31885">
    <property type="entry name" value="GH04784P"/>
    <property type="match status" value="1"/>
</dbReference>
<accession>A0A3N0VAD4</accession>
<protein>
    <submittedName>
        <fullName evidence="7">Lysoplasmalogenase</fullName>
    </submittedName>
</protein>
<keyword evidence="8" id="KW-1185">Reference proteome</keyword>
<dbReference type="GO" id="GO:0016020">
    <property type="term" value="C:membrane"/>
    <property type="evidence" value="ECO:0007669"/>
    <property type="project" value="UniProtKB-SubCell"/>
</dbReference>
<feature type="transmembrane region" description="Helical" evidence="6">
    <location>
        <begin position="104"/>
        <end position="123"/>
    </location>
</feature>
<name>A0A3N0VAD4_9GAMM</name>
<organism evidence="7 8">
    <name type="scientific">Stagnimonas aquatica</name>
    <dbReference type="NCBI Taxonomy" id="2689987"/>
    <lineage>
        <taxon>Bacteria</taxon>
        <taxon>Pseudomonadati</taxon>
        <taxon>Pseudomonadota</taxon>
        <taxon>Gammaproteobacteria</taxon>
        <taxon>Nevskiales</taxon>
        <taxon>Nevskiaceae</taxon>
        <taxon>Stagnimonas</taxon>
    </lineage>
</organism>
<dbReference type="Proteomes" id="UP000282106">
    <property type="component" value="Unassembled WGS sequence"/>
</dbReference>
<keyword evidence="3 6" id="KW-0812">Transmembrane</keyword>
<dbReference type="EMBL" id="RJVO01000004">
    <property type="protein sequence ID" value="ROH89665.1"/>
    <property type="molecule type" value="Genomic_DNA"/>
</dbReference>
<gene>
    <name evidence="7" type="ORF">ED208_11115</name>
</gene>
<evidence type="ECO:0000256" key="4">
    <source>
        <dbReference type="ARBA" id="ARBA00022989"/>
    </source>
</evidence>
<feature type="transmembrane region" description="Helical" evidence="6">
    <location>
        <begin position="31"/>
        <end position="48"/>
    </location>
</feature>
<dbReference type="Pfam" id="PF07947">
    <property type="entry name" value="YhhN"/>
    <property type="match status" value="1"/>
</dbReference>
<dbReference type="RefSeq" id="WP_123211962.1">
    <property type="nucleotide sequence ID" value="NZ_RJVO01000004.1"/>
</dbReference>
<feature type="transmembrane region" description="Helical" evidence="6">
    <location>
        <begin position="159"/>
        <end position="180"/>
    </location>
</feature>
<keyword evidence="4 6" id="KW-1133">Transmembrane helix</keyword>
<keyword evidence="5 6" id="KW-0472">Membrane</keyword>
<evidence type="ECO:0000256" key="1">
    <source>
        <dbReference type="ARBA" id="ARBA00004141"/>
    </source>
</evidence>
<dbReference type="GO" id="GO:0016787">
    <property type="term" value="F:hydrolase activity"/>
    <property type="evidence" value="ECO:0007669"/>
    <property type="project" value="TreeGrafter"/>
</dbReference>
<evidence type="ECO:0000256" key="3">
    <source>
        <dbReference type="ARBA" id="ARBA00022692"/>
    </source>
</evidence>